<proteinExistence type="predicted"/>
<evidence type="ECO:0000313" key="2">
    <source>
        <dbReference type="Proteomes" id="UP001057402"/>
    </source>
</evidence>
<sequence>MKTRSGGGGIDGSKPDRKAVERNRRIHMRGLCFKLSSLIPPHHLHRSKEMLSQQDQIDMATTYISQLKERIEGLKMMKELIAGDGGGHSGEGSRDGHAVDGGGAFQSDPNPLLPVIDLREWESGLELTLIIGESRNFGLHEVLSILEEEGAEVMSASISRVGDKVIHSIHAQERISRVGVETTRICERLRDLLYSF</sequence>
<reference evidence="2" key="1">
    <citation type="journal article" date="2023" name="Front. Plant Sci.">
        <title>Chromosomal-level genome assembly of Melastoma candidum provides insights into trichome evolution.</title>
        <authorList>
            <person name="Zhong Y."/>
            <person name="Wu W."/>
            <person name="Sun C."/>
            <person name="Zou P."/>
            <person name="Liu Y."/>
            <person name="Dai S."/>
            <person name="Zhou R."/>
        </authorList>
    </citation>
    <scope>NUCLEOTIDE SEQUENCE [LARGE SCALE GENOMIC DNA]</scope>
</reference>
<protein>
    <submittedName>
        <fullName evidence="1">Uncharacterized protein</fullName>
    </submittedName>
</protein>
<dbReference type="EMBL" id="CM042887">
    <property type="protein sequence ID" value="KAI4329555.1"/>
    <property type="molecule type" value="Genomic_DNA"/>
</dbReference>
<keyword evidence="2" id="KW-1185">Reference proteome</keyword>
<gene>
    <name evidence="1" type="ORF">MLD38_027931</name>
</gene>
<organism evidence="1 2">
    <name type="scientific">Melastoma candidum</name>
    <dbReference type="NCBI Taxonomy" id="119954"/>
    <lineage>
        <taxon>Eukaryota</taxon>
        <taxon>Viridiplantae</taxon>
        <taxon>Streptophyta</taxon>
        <taxon>Embryophyta</taxon>
        <taxon>Tracheophyta</taxon>
        <taxon>Spermatophyta</taxon>
        <taxon>Magnoliopsida</taxon>
        <taxon>eudicotyledons</taxon>
        <taxon>Gunneridae</taxon>
        <taxon>Pentapetalae</taxon>
        <taxon>rosids</taxon>
        <taxon>malvids</taxon>
        <taxon>Myrtales</taxon>
        <taxon>Melastomataceae</taxon>
        <taxon>Melastomatoideae</taxon>
        <taxon>Melastomateae</taxon>
        <taxon>Melastoma</taxon>
    </lineage>
</organism>
<name>A0ACB9N5J7_9MYRT</name>
<comment type="caution">
    <text evidence="1">The sequence shown here is derived from an EMBL/GenBank/DDBJ whole genome shotgun (WGS) entry which is preliminary data.</text>
</comment>
<dbReference type="Proteomes" id="UP001057402">
    <property type="component" value="Chromosome 8"/>
</dbReference>
<accession>A0ACB9N5J7</accession>
<evidence type="ECO:0000313" key="1">
    <source>
        <dbReference type="EMBL" id="KAI4329555.1"/>
    </source>
</evidence>